<dbReference type="GO" id="GO:0050852">
    <property type="term" value="P:T cell receptor signaling pathway"/>
    <property type="evidence" value="ECO:0007669"/>
    <property type="project" value="TreeGrafter"/>
</dbReference>
<evidence type="ECO:0000256" key="2">
    <source>
        <dbReference type="ARBA" id="ARBA00023136"/>
    </source>
</evidence>
<dbReference type="PANTHER" id="PTHR24100">
    <property type="entry name" value="BUTYROPHILIN"/>
    <property type="match status" value="1"/>
</dbReference>
<dbReference type="Pfam" id="PF07686">
    <property type="entry name" value="V-set"/>
    <property type="match status" value="1"/>
</dbReference>
<accession>A0A8C4TAG7</accession>
<dbReference type="SUPFAM" id="SSF48726">
    <property type="entry name" value="Immunoglobulin"/>
    <property type="match status" value="1"/>
</dbReference>
<dbReference type="GO" id="GO:0009897">
    <property type="term" value="C:external side of plasma membrane"/>
    <property type="evidence" value="ECO:0007669"/>
    <property type="project" value="TreeGrafter"/>
</dbReference>
<evidence type="ECO:0000256" key="4">
    <source>
        <dbReference type="SAM" id="MobiDB-lite"/>
    </source>
</evidence>
<dbReference type="InterPro" id="IPR013106">
    <property type="entry name" value="Ig_V-set"/>
</dbReference>
<evidence type="ECO:0000313" key="7">
    <source>
        <dbReference type="Proteomes" id="UP000694620"/>
    </source>
</evidence>
<dbReference type="PROSITE" id="PS50835">
    <property type="entry name" value="IG_LIKE"/>
    <property type="match status" value="1"/>
</dbReference>
<dbReference type="Ensembl" id="ENSECRT00000029329.1">
    <property type="protein sequence ID" value="ENSECRP00000028717.1"/>
    <property type="gene ID" value="ENSECRG00000019439.1"/>
</dbReference>
<dbReference type="GO" id="GO:0001817">
    <property type="term" value="P:regulation of cytokine production"/>
    <property type="evidence" value="ECO:0007669"/>
    <property type="project" value="TreeGrafter"/>
</dbReference>
<evidence type="ECO:0000259" key="5">
    <source>
        <dbReference type="PROSITE" id="PS50835"/>
    </source>
</evidence>
<sequence length="170" mass="18517">GSTPSDSISPSFSLPGSTPSDSTPLSLPGSTSSDSISLSLSLSQDVLLPCNFPCIEDVLLKVLTIEWLFQSNDTSHVVYFYDLSTNQTKINPIYQDRMQTFHRQSSCGNASLLFRDVYLNDTGTFTCNVFTHWSRGAGKLQLLVLSGKFLVRQLAFATLVGATVPGLPFL</sequence>
<dbReference type="Gene3D" id="2.60.40.10">
    <property type="entry name" value="Immunoglobulins"/>
    <property type="match status" value="1"/>
</dbReference>
<dbReference type="GO" id="GO:0005102">
    <property type="term" value="F:signaling receptor binding"/>
    <property type="evidence" value="ECO:0007669"/>
    <property type="project" value="TreeGrafter"/>
</dbReference>
<feature type="domain" description="Ig-like" evidence="5">
    <location>
        <begin position="28"/>
        <end position="129"/>
    </location>
</feature>
<reference evidence="6" key="1">
    <citation type="submission" date="2025-08" db="UniProtKB">
        <authorList>
            <consortium name="Ensembl"/>
        </authorList>
    </citation>
    <scope>IDENTIFICATION</scope>
</reference>
<dbReference type="Proteomes" id="UP000694620">
    <property type="component" value="Unassembled WGS sequence"/>
</dbReference>
<dbReference type="InterPro" id="IPR036179">
    <property type="entry name" value="Ig-like_dom_sf"/>
</dbReference>
<dbReference type="AlphaFoldDB" id="A0A8C4TAG7"/>
<name>A0A8C4TAG7_ERPCA</name>
<dbReference type="InterPro" id="IPR050504">
    <property type="entry name" value="IgSF_BTN/MOG"/>
</dbReference>
<keyword evidence="3" id="KW-0393">Immunoglobulin domain</keyword>
<comment type="subcellular location">
    <subcellularLocation>
        <location evidence="1">Membrane</location>
    </subcellularLocation>
</comment>
<feature type="region of interest" description="Disordered" evidence="4">
    <location>
        <begin position="1"/>
        <end position="29"/>
    </location>
</feature>
<keyword evidence="7" id="KW-1185">Reference proteome</keyword>
<protein>
    <recommendedName>
        <fullName evidence="5">Ig-like domain-containing protein</fullName>
    </recommendedName>
</protein>
<dbReference type="InterPro" id="IPR007110">
    <property type="entry name" value="Ig-like_dom"/>
</dbReference>
<dbReference type="InterPro" id="IPR013783">
    <property type="entry name" value="Ig-like_fold"/>
</dbReference>
<proteinExistence type="predicted"/>
<evidence type="ECO:0000256" key="1">
    <source>
        <dbReference type="ARBA" id="ARBA00004370"/>
    </source>
</evidence>
<evidence type="ECO:0000256" key="3">
    <source>
        <dbReference type="ARBA" id="ARBA00023319"/>
    </source>
</evidence>
<evidence type="ECO:0000313" key="6">
    <source>
        <dbReference type="Ensembl" id="ENSECRP00000028717.1"/>
    </source>
</evidence>
<keyword evidence="2" id="KW-0472">Membrane</keyword>
<reference evidence="6" key="2">
    <citation type="submission" date="2025-09" db="UniProtKB">
        <authorList>
            <consortium name="Ensembl"/>
        </authorList>
    </citation>
    <scope>IDENTIFICATION</scope>
</reference>
<organism evidence="6 7">
    <name type="scientific">Erpetoichthys calabaricus</name>
    <name type="common">Rope fish</name>
    <name type="synonym">Calamoichthys calabaricus</name>
    <dbReference type="NCBI Taxonomy" id="27687"/>
    <lineage>
        <taxon>Eukaryota</taxon>
        <taxon>Metazoa</taxon>
        <taxon>Chordata</taxon>
        <taxon>Craniata</taxon>
        <taxon>Vertebrata</taxon>
        <taxon>Euteleostomi</taxon>
        <taxon>Actinopterygii</taxon>
        <taxon>Polypteriformes</taxon>
        <taxon>Polypteridae</taxon>
        <taxon>Erpetoichthys</taxon>
    </lineage>
</organism>